<feature type="domain" description="Cytidyltransferase-like" evidence="10">
    <location>
        <begin position="6"/>
        <end position="134"/>
    </location>
</feature>
<evidence type="ECO:0000256" key="7">
    <source>
        <dbReference type="ARBA" id="ARBA00022993"/>
    </source>
</evidence>
<evidence type="ECO:0000313" key="11">
    <source>
        <dbReference type="EMBL" id="ASK78057.1"/>
    </source>
</evidence>
<dbReference type="PANTHER" id="PTHR21342:SF1">
    <property type="entry name" value="PHOSPHOPANTETHEINE ADENYLYLTRANSFERASE"/>
    <property type="match status" value="1"/>
</dbReference>
<feature type="binding site" evidence="9">
    <location>
        <position position="99"/>
    </location>
    <ligand>
        <name>ATP</name>
        <dbReference type="ChEBI" id="CHEBI:30616"/>
    </ligand>
</feature>
<comment type="cofactor">
    <cofactor evidence="9">
        <name>Mg(2+)</name>
        <dbReference type="ChEBI" id="CHEBI:18420"/>
    </cofactor>
</comment>
<dbReference type="InterPro" id="IPR001980">
    <property type="entry name" value="PPAT"/>
</dbReference>
<keyword evidence="1 9" id="KW-0963">Cytoplasm</keyword>
<dbReference type="InterPro" id="IPR004821">
    <property type="entry name" value="Cyt_trans-like"/>
</dbReference>
<feature type="binding site" evidence="9">
    <location>
        <position position="10"/>
    </location>
    <ligand>
        <name>substrate</name>
    </ligand>
</feature>
<dbReference type="EC" id="2.7.7.3" evidence="9"/>
<dbReference type="PRINTS" id="PR01020">
    <property type="entry name" value="LPSBIOSNTHSS"/>
</dbReference>
<evidence type="ECO:0000256" key="4">
    <source>
        <dbReference type="ARBA" id="ARBA00022741"/>
    </source>
</evidence>
<evidence type="ECO:0000256" key="5">
    <source>
        <dbReference type="ARBA" id="ARBA00022840"/>
    </source>
</evidence>
<dbReference type="CDD" id="cd02163">
    <property type="entry name" value="PPAT"/>
    <property type="match status" value="1"/>
</dbReference>
<dbReference type="PANTHER" id="PTHR21342">
    <property type="entry name" value="PHOSPHOPANTETHEINE ADENYLYLTRANSFERASE"/>
    <property type="match status" value="1"/>
</dbReference>
<protein>
    <recommendedName>
        <fullName evidence="9">Phosphopantetheine adenylyltransferase</fullName>
        <ecNumber evidence="9">2.7.7.3</ecNumber>
    </recommendedName>
    <alternativeName>
        <fullName evidence="9">Dephospho-CoA pyrophosphorylase</fullName>
    </alternativeName>
    <alternativeName>
        <fullName evidence="9">Pantetheine-phosphate adenylyltransferase</fullName>
        <shortName evidence="9">PPAT</shortName>
    </alternativeName>
</protein>
<dbReference type="GO" id="GO:0015937">
    <property type="term" value="P:coenzyme A biosynthetic process"/>
    <property type="evidence" value="ECO:0007669"/>
    <property type="project" value="UniProtKB-UniRule"/>
</dbReference>
<evidence type="ECO:0000256" key="9">
    <source>
        <dbReference type="HAMAP-Rule" id="MF_00151"/>
    </source>
</evidence>
<gene>
    <name evidence="9" type="primary">coaD</name>
    <name evidence="11" type="ORF">CF386_02845</name>
</gene>
<dbReference type="GO" id="GO:0004595">
    <property type="term" value="F:pantetheine-phosphate adenylyltransferase activity"/>
    <property type="evidence" value="ECO:0007669"/>
    <property type="project" value="UniProtKB-UniRule"/>
</dbReference>
<name>A0A220VCI0_9GAMM</name>
<keyword evidence="4 9" id="KW-0547">Nucleotide-binding</keyword>
<proteinExistence type="inferred from homology"/>
<comment type="subcellular location">
    <subcellularLocation>
        <location evidence="9">Cytoplasm</location>
    </subcellularLocation>
</comment>
<keyword evidence="7 9" id="KW-0173">Coenzyme A biosynthesis</keyword>
<comment type="subunit">
    <text evidence="9">Homohexamer.</text>
</comment>
<keyword evidence="3 9" id="KW-0548">Nucleotidyltransferase</keyword>
<feature type="binding site" evidence="9">
    <location>
        <position position="18"/>
    </location>
    <ligand>
        <name>ATP</name>
        <dbReference type="ChEBI" id="CHEBI:30616"/>
    </ligand>
</feature>
<dbReference type="InterPro" id="IPR014729">
    <property type="entry name" value="Rossmann-like_a/b/a_fold"/>
</dbReference>
<dbReference type="UniPathway" id="UPA00241">
    <property type="reaction ID" value="UER00355"/>
</dbReference>
<dbReference type="SUPFAM" id="SSF52374">
    <property type="entry name" value="Nucleotidylyl transferase"/>
    <property type="match status" value="1"/>
</dbReference>
<dbReference type="OrthoDB" id="9806661at2"/>
<evidence type="ECO:0000256" key="3">
    <source>
        <dbReference type="ARBA" id="ARBA00022695"/>
    </source>
</evidence>
<dbReference type="GO" id="GO:0005737">
    <property type="term" value="C:cytoplasm"/>
    <property type="evidence" value="ECO:0007669"/>
    <property type="project" value="UniProtKB-SubCell"/>
</dbReference>
<feature type="binding site" evidence="9">
    <location>
        <position position="74"/>
    </location>
    <ligand>
        <name>substrate</name>
    </ligand>
</feature>
<dbReference type="Proteomes" id="UP000242175">
    <property type="component" value="Chromosome large"/>
</dbReference>
<evidence type="ECO:0000256" key="1">
    <source>
        <dbReference type="ARBA" id="ARBA00022490"/>
    </source>
</evidence>
<dbReference type="KEGG" id="pmai:CF386_02845"/>
<feature type="site" description="Transition state stabilizer" evidence="9">
    <location>
        <position position="18"/>
    </location>
</feature>
<organism evidence="11 12">
    <name type="scientific">Paraphotobacterium marinum</name>
    <dbReference type="NCBI Taxonomy" id="1755811"/>
    <lineage>
        <taxon>Bacteria</taxon>
        <taxon>Pseudomonadati</taxon>
        <taxon>Pseudomonadota</taxon>
        <taxon>Gammaproteobacteria</taxon>
        <taxon>Vibrionales</taxon>
        <taxon>Vibrionaceae</taxon>
        <taxon>Paraphotobacterium</taxon>
    </lineage>
</organism>
<dbReference type="Pfam" id="PF01467">
    <property type="entry name" value="CTP_transf_like"/>
    <property type="match status" value="1"/>
</dbReference>
<comment type="catalytic activity">
    <reaction evidence="8 9">
        <text>(R)-4'-phosphopantetheine + ATP + H(+) = 3'-dephospho-CoA + diphosphate</text>
        <dbReference type="Rhea" id="RHEA:19801"/>
        <dbReference type="ChEBI" id="CHEBI:15378"/>
        <dbReference type="ChEBI" id="CHEBI:30616"/>
        <dbReference type="ChEBI" id="CHEBI:33019"/>
        <dbReference type="ChEBI" id="CHEBI:57328"/>
        <dbReference type="ChEBI" id="CHEBI:61723"/>
        <dbReference type="EC" id="2.7.7.3"/>
    </reaction>
</comment>
<keyword evidence="12" id="KW-1185">Reference proteome</keyword>
<feature type="binding site" evidence="9">
    <location>
        <begin position="124"/>
        <end position="130"/>
    </location>
    <ligand>
        <name>ATP</name>
        <dbReference type="ChEBI" id="CHEBI:30616"/>
    </ligand>
</feature>
<evidence type="ECO:0000256" key="6">
    <source>
        <dbReference type="ARBA" id="ARBA00022842"/>
    </source>
</evidence>
<evidence type="ECO:0000256" key="8">
    <source>
        <dbReference type="ARBA" id="ARBA00029346"/>
    </source>
</evidence>
<dbReference type="AlphaFoldDB" id="A0A220VCI0"/>
<feature type="binding site" evidence="9">
    <location>
        <begin position="10"/>
        <end position="11"/>
    </location>
    <ligand>
        <name>ATP</name>
        <dbReference type="ChEBI" id="CHEBI:30616"/>
    </ligand>
</feature>
<keyword evidence="2 9" id="KW-0808">Transferase</keyword>
<evidence type="ECO:0000256" key="2">
    <source>
        <dbReference type="ARBA" id="ARBA00022679"/>
    </source>
</evidence>
<dbReference type="NCBIfam" id="TIGR01510">
    <property type="entry name" value="coaD_prev_kdtB"/>
    <property type="match status" value="1"/>
</dbReference>
<keyword evidence="5 9" id="KW-0067">ATP-binding</keyword>
<dbReference type="EMBL" id="CP022355">
    <property type="protein sequence ID" value="ASK78057.1"/>
    <property type="molecule type" value="Genomic_DNA"/>
</dbReference>
<sequence>MKHTVIYPGTFDPITNGHIDLIKRASHLFNEVIVAIAQSPTKKPMFSLKERTFLATESLKHIPNIKVIGFSGLLVDLLKKHQSHILIRGIRAVSDFEYEFQLNNVNRRLMPNLETIFLAPSEENSFISSTIVKEVAIHHGDVSSFVPSIVECALKEKL</sequence>
<reference evidence="11 12" key="1">
    <citation type="journal article" date="2016" name="Int. J. Syst. Evol. Microbiol.">
        <title>Paraphotobacterium marinum gen. nov., sp. nov., a member of the family Vibrionaceae, isolated from surface seawater.</title>
        <authorList>
            <person name="Huang Z."/>
            <person name="Dong C."/>
            <person name="Shao Z."/>
        </authorList>
    </citation>
    <scope>NUCLEOTIDE SEQUENCE [LARGE SCALE GENOMIC DNA]</scope>
    <source>
        <strain evidence="11 12">NSCS20N07D</strain>
    </source>
</reference>
<evidence type="ECO:0000259" key="10">
    <source>
        <dbReference type="Pfam" id="PF01467"/>
    </source>
</evidence>
<dbReference type="GO" id="GO:0005524">
    <property type="term" value="F:ATP binding"/>
    <property type="evidence" value="ECO:0007669"/>
    <property type="project" value="UniProtKB-KW"/>
</dbReference>
<dbReference type="HAMAP" id="MF_00151">
    <property type="entry name" value="PPAT_bact"/>
    <property type="match status" value="1"/>
</dbReference>
<dbReference type="NCBIfam" id="TIGR00125">
    <property type="entry name" value="cyt_tran_rel"/>
    <property type="match status" value="1"/>
</dbReference>
<evidence type="ECO:0000313" key="12">
    <source>
        <dbReference type="Proteomes" id="UP000242175"/>
    </source>
</evidence>
<comment type="similarity">
    <text evidence="9">Belongs to the bacterial CoaD family.</text>
</comment>
<accession>A0A220VCI0</accession>
<feature type="binding site" evidence="9">
    <location>
        <position position="88"/>
    </location>
    <ligand>
        <name>substrate</name>
    </ligand>
</feature>
<feature type="binding site" evidence="9">
    <location>
        <begin position="89"/>
        <end position="91"/>
    </location>
    <ligand>
        <name>ATP</name>
        <dbReference type="ChEBI" id="CHEBI:30616"/>
    </ligand>
</feature>
<keyword evidence="6 9" id="KW-0460">Magnesium</keyword>
<comment type="function">
    <text evidence="9">Reversibly transfers an adenylyl group from ATP to 4'-phosphopantetheine, yielding dephospho-CoA (dPCoA) and pyrophosphate.</text>
</comment>
<feature type="binding site" evidence="9">
    <location>
        <position position="42"/>
    </location>
    <ligand>
        <name>substrate</name>
    </ligand>
</feature>
<dbReference type="Gene3D" id="3.40.50.620">
    <property type="entry name" value="HUPs"/>
    <property type="match status" value="1"/>
</dbReference>
<dbReference type="RefSeq" id="WP_089072967.1">
    <property type="nucleotide sequence ID" value="NZ_CBCSAM010000009.1"/>
</dbReference>
<comment type="pathway">
    <text evidence="9">Cofactor biosynthesis; coenzyme A biosynthesis; CoA from (R)-pantothenate: step 4/5.</text>
</comment>